<protein>
    <recommendedName>
        <fullName evidence="3">Piwi domain-containing protein</fullName>
    </recommendedName>
</protein>
<comment type="caution">
    <text evidence="1">The sequence shown here is derived from an EMBL/GenBank/DDBJ whole genome shotgun (WGS) entry which is preliminary data.</text>
</comment>
<sequence>MFILHNKNSITYGKIKRYYEYKLGGFTNTVFGPITLKEAILDNSVVIVSADVSYAAPGLNSPSMAAITVSISANATRYATAIKTNSYRVEMITDKNIEKYIISLIENG</sequence>
<gene>
    <name evidence="1" type="ORF">D6D22_10811</name>
</gene>
<evidence type="ECO:0000313" key="1">
    <source>
        <dbReference type="EMBL" id="THW26148.1"/>
    </source>
</evidence>
<dbReference type="EMBL" id="QZAL01000482">
    <property type="protein sequence ID" value="THW26148.1"/>
    <property type="molecule type" value="Genomic_DNA"/>
</dbReference>
<accession>A0A4S8WLK8</accession>
<dbReference type="GO" id="GO:0003676">
    <property type="term" value="F:nucleic acid binding"/>
    <property type="evidence" value="ECO:0007669"/>
    <property type="project" value="InterPro"/>
</dbReference>
<dbReference type="Proteomes" id="UP000310687">
    <property type="component" value="Unassembled WGS sequence"/>
</dbReference>
<dbReference type="InterPro" id="IPR036397">
    <property type="entry name" value="RNaseH_sf"/>
</dbReference>
<organism evidence="1 2">
    <name type="scientific">Aureobasidium pullulans</name>
    <name type="common">Black yeast</name>
    <name type="synonym">Pullularia pullulans</name>
    <dbReference type="NCBI Taxonomy" id="5580"/>
    <lineage>
        <taxon>Eukaryota</taxon>
        <taxon>Fungi</taxon>
        <taxon>Dikarya</taxon>
        <taxon>Ascomycota</taxon>
        <taxon>Pezizomycotina</taxon>
        <taxon>Dothideomycetes</taxon>
        <taxon>Dothideomycetidae</taxon>
        <taxon>Dothideales</taxon>
        <taxon>Saccotheciaceae</taxon>
        <taxon>Aureobasidium</taxon>
    </lineage>
</organism>
<evidence type="ECO:0000313" key="2">
    <source>
        <dbReference type="Proteomes" id="UP000310687"/>
    </source>
</evidence>
<reference evidence="1 2" key="1">
    <citation type="submission" date="2018-10" db="EMBL/GenBank/DDBJ databases">
        <title>Fifty Aureobasidium pullulans genomes reveal a recombining polyextremotolerant generalist.</title>
        <authorList>
            <person name="Gostincar C."/>
            <person name="Turk M."/>
            <person name="Zajc J."/>
            <person name="Gunde-Cimerman N."/>
        </authorList>
    </citation>
    <scope>NUCLEOTIDE SEQUENCE [LARGE SCALE GENOMIC DNA]</scope>
    <source>
        <strain evidence="1 2">EXF-11013</strain>
    </source>
</reference>
<name>A0A4S8WLK8_AURPU</name>
<dbReference type="AlphaFoldDB" id="A0A4S8WLK8"/>
<proteinExistence type="predicted"/>
<evidence type="ECO:0008006" key="3">
    <source>
        <dbReference type="Google" id="ProtNLM"/>
    </source>
</evidence>
<dbReference type="Gene3D" id="3.30.420.10">
    <property type="entry name" value="Ribonuclease H-like superfamily/Ribonuclease H"/>
    <property type="match status" value="1"/>
</dbReference>